<keyword evidence="4" id="KW-1185">Reference proteome</keyword>
<evidence type="ECO:0000259" key="2">
    <source>
        <dbReference type="PROSITE" id="PS51105"/>
    </source>
</evidence>
<dbReference type="eggNOG" id="COG1455">
    <property type="taxonomic scope" value="Bacteria"/>
</dbReference>
<keyword evidence="1" id="KW-0812">Transmembrane</keyword>
<feature type="transmembrane region" description="Helical" evidence="1">
    <location>
        <begin position="349"/>
        <end position="369"/>
    </location>
</feature>
<keyword evidence="3" id="KW-0808">Transferase</keyword>
<feature type="transmembrane region" description="Helical" evidence="1">
    <location>
        <begin position="184"/>
        <end position="207"/>
    </location>
</feature>
<dbReference type="GO" id="GO:0005886">
    <property type="term" value="C:plasma membrane"/>
    <property type="evidence" value="ECO:0007669"/>
    <property type="project" value="TreeGrafter"/>
</dbReference>
<dbReference type="InterPro" id="IPR051088">
    <property type="entry name" value="PTS_Sugar-EIIC/EIIB"/>
</dbReference>
<evidence type="ECO:0000313" key="3">
    <source>
        <dbReference type="EMBL" id="CCI82463.1"/>
    </source>
</evidence>
<dbReference type="PANTHER" id="PTHR33989">
    <property type="match status" value="1"/>
</dbReference>
<feature type="transmembrane region" description="Helical" evidence="1">
    <location>
        <begin position="145"/>
        <end position="163"/>
    </location>
</feature>
<name>I7IW27_9LACO</name>
<feature type="transmembrane region" description="Helical" evidence="1">
    <location>
        <begin position="291"/>
        <end position="312"/>
    </location>
</feature>
<dbReference type="GO" id="GO:0009401">
    <property type="term" value="P:phosphoenolpyruvate-dependent sugar phosphotransferase system"/>
    <property type="evidence" value="ECO:0007669"/>
    <property type="project" value="InterPro"/>
</dbReference>
<evidence type="ECO:0000313" key="4">
    <source>
        <dbReference type="Proteomes" id="UP000009320"/>
    </source>
</evidence>
<dbReference type="PATRIC" id="fig|1423758.3.peg.1808"/>
<feature type="transmembrane region" description="Helical" evidence="1">
    <location>
        <begin position="227"/>
        <end position="247"/>
    </location>
</feature>
<organism evidence="3 4">
    <name type="scientific">Lactobacillus hominis DSM 23910 = CRBIP 24.179</name>
    <dbReference type="NCBI Taxonomy" id="1423758"/>
    <lineage>
        <taxon>Bacteria</taxon>
        <taxon>Bacillati</taxon>
        <taxon>Bacillota</taxon>
        <taxon>Bacilli</taxon>
        <taxon>Lactobacillales</taxon>
        <taxon>Lactobacillaceae</taxon>
        <taxon>Lactobacillus</taxon>
    </lineage>
</organism>
<dbReference type="PANTHER" id="PTHR33989:SF4">
    <property type="entry name" value="PTS SYSTEM N,N'-DIACETYLCHITOBIOSE-SPECIFIC EIIC COMPONENT"/>
    <property type="match status" value="1"/>
</dbReference>
<feature type="transmembrane region" description="Helical" evidence="1">
    <location>
        <begin position="21"/>
        <end position="43"/>
    </location>
</feature>
<sequence>MIDKVIFNMVIWVKRRSFFRIAERTLTILMPLAIIGSIFQFMWQSVFSPDSLISNIFYFDRWLPDPIFNAAWYASQGLSSVIFNSFGLLVAYFAAQYTARYYHKDAQMAGIAGMLSLFLCAYRFRDTSNFNITMNFNWRFLGIHSFLYALVIGYLVGLIFRFWGVDFHHYHTENSSRIEWRAFASFKPTAIALIISLMIGILTSLVQVRVFASNVYQFFQNEGQNNLNLWMFIPLIMLALFLNWLGIGEPLSSLTAYVGSGTNVANLNYALEHGSSWNVPNKFVGNALYQSYGKFGGSGVLLALLIVLLLVYKRDNTTKVARWSFIPTLFGSNQGALVGLPIILNPLYLFSYVLIPVFNMLVAALFIQLHLIPTSAYQVLSGTPGPIVAFMATNGNWGALIFSLLLFATDILLYVPVVKIAAKVQLEIDNLNAEEAGFEYVH</sequence>
<comment type="caution">
    <text evidence="3">The sequence shown here is derived from an EMBL/GenBank/DDBJ whole genome shotgun (WGS) entry which is preliminary data.</text>
</comment>
<dbReference type="Proteomes" id="UP000009320">
    <property type="component" value="Unassembled WGS sequence"/>
</dbReference>
<reference evidence="3 4" key="1">
    <citation type="submission" date="2012-06" db="EMBL/GenBank/DDBJ databases">
        <title>Draft Genome Sequence of Lactobacillus hominis Strain CRBIP 24.179T, isolated from human intestine.</title>
        <authorList>
            <person name="Cousin S."/>
            <person name="Ma L."/>
            <person name="Bizet C."/>
            <person name="Loux V."/>
            <person name="Bouchier C."/>
            <person name="Clermont D."/>
            <person name="Creno S."/>
        </authorList>
    </citation>
    <scope>NUCLEOTIDE SEQUENCE [LARGE SCALE GENOMIC DNA]</scope>
    <source>
        <strain evidence="4">CRBIP 24.179T</strain>
    </source>
</reference>
<dbReference type="GO" id="GO:0008982">
    <property type="term" value="F:protein-N(PI)-phosphohistidine-sugar phosphotransferase activity"/>
    <property type="evidence" value="ECO:0007669"/>
    <property type="project" value="InterPro"/>
</dbReference>
<accession>I7IW27</accession>
<feature type="domain" description="PTS EIIC type-3" evidence="2">
    <location>
        <begin position="2"/>
        <end position="417"/>
    </location>
</feature>
<evidence type="ECO:0000256" key="1">
    <source>
        <dbReference type="SAM" id="Phobius"/>
    </source>
</evidence>
<gene>
    <name evidence="3" type="ORF">BN55_05035</name>
</gene>
<proteinExistence type="predicted"/>
<keyword evidence="3" id="KW-0670">Pyruvate</keyword>
<dbReference type="EC" id="2.7.1.69" evidence="3"/>
<keyword evidence="1" id="KW-1133">Transmembrane helix</keyword>
<dbReference type="GO" id="GO:1902815">
    <property type="term" value="P:N,N'-diacetylchitobiose import"/>
    <property type="evidence" value="ECO:0007669"/>
    <property type="project" value="TreeGrafter"/>
</dbReference>
<dbReference type="PROSITE" id="PS51105">
    <property type="entry name" value="PTS_EIIC_TYPE_3"/>
    <property type="match status" value="1"/>
</dbReference>
<protein>
    <submittedName>
        <fullName evidence="3">Phosphoenolpyruvate-dependent sugar phosphotransferase system EIIC, probably cellobiose specific</fullName>
        <ecNumber evidence="3">2.7.1.69</ecNumber>
    </submittedName>
</protein>
<dbReference type="EMBL" id="CAKE01000023">
    <property type="protein sequence ID" value="CCI82463.1"/>
    <property type="molecule type" value="Genomic_DNA"/>
</dbReference>
<feature type="transmembrane region" description="Helical" evidence="1">
    <location>
        <begin position="70"/>
        <end position="94"/>
    </location>
</feature>
<dbReference type="InterPro" id="IPR004501">
    <property type="entry name" value="PTS_EIIC_3"/>
</dbReference>
<keyword evidence="1" id="KW-0472">Membrane</keyword>
<dbReference type="STRING" id="1423758.FC41_GL001774"/>
<dbReference type="AlphaFoldDB" id="I7IW27"/>